<feature type="transmembrane region" description="Helical" evidence="3">
    <location>
        <begin position="18"/>
        <end position="37"/>
    </location>
</feature>
<feature type="transmembrane region" description="Helical" evidence="3">
    <location>
        <begin position="173"/>
        <end position="190"/>
    </location>
</feature>
<dbReference type="GO" id="GO:0005886">
    <property type="term" value="C:plasma membrane"/>
    <property type="evidence" value="ECO:0007669"/>
    <property type="project" value="UniProtKB-SubCell"/>
</dbReference>
<evidence type="ECO:0000313" key="4">
    <source>
        <dbReference type="EMBL" id="TBT95244.1"/>
    </source>
</evidence>
<feature type="transmembrane region" description="Helical" evidence="3">
    <location>
        <begin position="126"/>
        <end position="153"/>
    </location>
</feature>
<dbReference type="RefSeq" id="WP_131171831.1">
    <property type="nucleotide sequence ID" value="NZ_FXTL01000005.1"/>
</dbReference>
<feature type="transmembrane region" description="Helical" evidence="3">
    <location>
        <begin position="43"/>
        <end position="60"/>
    </location>
</feature>
<dbReference type="OrthoDB" id="9803495at2"/>
<comment type="caution">
    <text evidence="4">The sequence shown here is derived from an EMBL/GenBank/DDBJ whole genome shotgun (WGS) entry which is preliminary data.</text>
</comment>
<protein>
    <recommendedName>
        <fullName evidence="2">Biotin transporter</fullName>
    </recommendedName>
</protein>
<dbReference type="EMBL" id="SDMR01000006">
    <property type="protein sequence ID" value="TBT95244.1"/>
    <property type="molecule type" value="Genomic_DNA"/>
</dbReference>
<feature type="transmembrane region" description="Helical" evidence="3">
    <location>
        <begin position="98"/>
        <end position="119"/>
    </location>
</feature>
<keyword evidence="3" id="KW-0812">Transmembrane</keyword>
<dbReference type="Pfam" id="PF02632">
    <property type="entry name" value="BioY"/>
    <property type="match status" value="1"/>
</dbReference>
<name>A0A4Q9KLI7_PROTD</name>
<comment type="subcellular location">
    <subcellularLocation>
        <location evidence="2">Cell membrane</location>
        <topology evidence="2">Multi-pass membrane protein</topology>
    </subcellularLocation>
</comment>
<dbReference type="Gene3D" id="1.10.1760.20">
    <property type="match status" value="1"/>
</dbReference>
<organism evidence="4 5">
    <name type="scientific">Propioniciclava tarda</name>
    <dbReference type="NCBI Taxonomy" id="433330"/>
    <lineage>
        <taxon>Bacteria</taxon>
        <taxon>Bacillati</taxon>
        <taxon>Actinomycetota</taxon>
        <taxon>Actinomycetes</taxon>
        <taxon>Propionibacteriales</taxon>
        <taxon>Propionibacteriaceae</taxon>
        <taxon>Propioniciclava</taxon>
    </lineage>
</organism>
<evidence type="ECO:0000256" key="3">
    <source>
        <dbReference type="SAM" id="Phobius"/>
    </source>
</evidence>
<dbReference type="InterPro" id="IPR003784">
    <property type="entry name" value="BioY"/>
</dbReference>
<keyword evidence="2 3" id="KW-0472">Membrane</keyword>
<feature type="transmembrane region" description="Helical" evidence="3">
    <location>
        <begin position="67"/>
        <end position="92"/>
    </location>
</feature>
<evidence type="ECO:0000313" key="5">
    <source>
        <dbReference type="Proteomes" id="UP000291933"/>
    </source>
</evidence>
<dbReference type="PIRSF" id="PIRSF016661">
    <property type="entry name" value="BioY"/>
    <property type="match status" value="1"/>
</dbReference>
<dbReference type="PANTHER" id="PTHR34295:SF1">
    <property type="entry name" value="BIOTIN TRANSPORTER BIOY"/>
    <property type="match status" value="1"/>
</dbReference>
<keyword evidence="2" id="KW-0813">Transport</keyword>
<accession>A0A4Q9KLI7</accession>
<sequence length="196" mass="20106">MATNTTSSVRRTSPATDLALIAVFAGFVAAFALTPAIPVGSLGVPITLQTLAVALTGLVLGPRRGFLAVLLYLVAGFAGLPIFAGGAGGLGVFAKPSIGYLLSFPFAAALAGFLAYRLLATPRRALWAWLAGAGLVASFVLVHPAGIAGMATILHLDLGKAVLADLLYWPGDVIKNLVAGFIAAQVHRAFPTLRRS</sequence>
<dbReference type="GO" id="GO:0015225">
    <property type="term" value="F:biotin transmembrane transporter activity"/>
    <property type="evidence" value="ECO:0007669"/>
    <property type="project" value="UniProtKB-UniRule"/>
</dbReference>
<gene>
    <name evidence="4" type="ORF">ET996_06955</name>
</gene>
<proteinExistence type="inferred from homology"/>
<dbReference type="AlphaFoldDB" id="A0A4Q9KLI7"/>
<keyword evidence="2" id="KW-1003">Cell membrane</keyword>
<keyword evidence="3" id="KW-1133">Transmembrane helix</keyword>
<keyword evidence="5" id="KW-1185">Reference proteome</keyword>
<dbReference type="Proteomes" id="UP000291933">
    <property type="component" value="Unassembled WGS sequence"/>
</dbReference>
<reference evidence="4 5" key="1">
    <citation type="submission" date="2019-01" db="EMBL/GenBank/DDBJ databases">
        <title>Lactibacter flavus gen. nov., sp. nov., a novel bacterium of the family Propionibacteriaceae isolated from raw milk and dairy products.</title>
        <authorList>
            <person name="Huptas C."/>
            <person name="Wenning M."/>
            <person name="Breitenwieser F."/>
            <person name="Doll E."/>
            <person name="Von Neubeck M."/>
            <person name="Busse H.-J."/>
            <person name="Scherer S."/>
        </authorList>
    </citation>
    <scope>NUCLEOTIDE SEQUENCE [LARGE SCALE GENOMIC DNA]</scope>
    <source>
        <strain evidence="4 5">DSM 22130</strain>
    </source>
</reference>
<evidence type="ECO:0000256" key="2">
    <source>
        <dbReference type="PIRNR" id="PIRNR016661"/>
    </source>
</evidence>
<evidence type="ECO:0000256" key="1">
    <source>
        <dbReference type="ARBA" id="ARBA00010692"/>
    </source>
</evidence>
<dbReference type="PANTHER" id="PTHR34295">
    <property type="entry name" value="BIOTIN TRANSPORTER BIOY"/>
    <property type="match status" value="1"/>
</dbReference>
<comment type="similarity">
    <text evidence="1 2">Belongs to the BioY family.</text>
</comment>